<accession>A0A7Z2JA62</accession>
<dbReference type="Proteomes" id="UP000434209">
    <property type="component" value="Chromosome 2"/>
</dbReference>
<dbReference type="AlphaFoldDB" id="A0A7Z2JA62"/>
<dbReference type="OrthoDB" id="9811253at2"/>
<keyword evidence="1" id="KW-0223">Dioxygenase</keyword>
<dbReference type="Gene3D" id="2.60.120.10">
    <property type="entry name" value="Jelly Rolls"/>
    <property type="match status" value="1"/>
</dbReference>
<reference evidence="1 2" key="1">
    <citation type="submission" date="2019-12" db="EMBL/GenBank/DDBJ databases">
        <title>Paraburkholderia acidiphila 7Q-K02 sp. nov and Paraburkholderia acidisoli DHF22 sp. nov., two strains isolated from forest soil.</title>
        <authorList>
            <person name="Gao Z."/>
            <person name="Qiu L."/>
        </authorList>
    </citation>
    <scope>NUCLEOTIDE SEQUENCE [LARGE SCALE GENOMIC DNA]</scope>
    <source>
        <strain evidence="1 2">7Q-K02</strain>
    </source>
</reference>
<dbReference type="InterPro" id="IPR014710">
    <property type="entry name" value="RmlC-like_jellyroll"/>
</dbReference>
<dbReference type="RefSeq" id="WP_158760476.1">
    <property type="nucleotide sequence ID" value="NZ_CP046910.1"/>
</dbReference>
<organism evidence="1 2">
    <name type="scientific">Paraburkholderia acidiphila</name>
    <dbReference type="NCBI Taxonomy" id="2571747"/>
    <lineage>
        <taxon>Bacteria</taxon>
        <taxon>Pseudomonadati</taxon>
        <taxon>Pseudomonadota</taxon>
        <taxon>Betaproteobacteria</taxon>
        <taxon>Burkholderiales</taxon>
        <taxon>Burkholderiaceae</taxon>
        <taxon>Paraburkholderia</taxon>
    </lineage>
</organism>
<dbReference type="GO" id="GO:0051213">
    <property type="term" value="F:dioxygenase activity"/>
    <property type="evidence" value="ECO:0007669"/>
    <property type="project" value="UniProtKB-KW"/>
</dbReference>
<dbReference type="InterPro" id="IPR011051">
    <property type="entry name" value="RmlC_Cupin_sf"/>
</dbReference>
<sequence length="347" mass="37229">MKDETKGAEPNVQLWTRDGFLGALSVVTRSTYAPDYLSVEGPHAPRRAVLEHLVPRDASDPQALPTTVATSRIGVKVHVSARGAPMPFVVRNVEADEIHFIQSGTVKFETDVGSLIAGEGDFVCIPRAIAYRYGPTDGAMRSLIVESPSAVKLTPPAPSGMLNVARDLKYAEIDPVIAPGGPTRLILKTLDGENTVFLMPHDPLSLGVKLSDSVPVWKLNLSKIQVHTYLPEGGPPSPFLSSGSGDLLLFNLSARPGGRPPIHINADFDEMICYVGGPGAWGGCTEPGTLTWVPKGVIHHGPSEDVPEGYRAWLLETRATLRWTPEAIAISQLMETGNYAPHPSAVK</sequence>
<dbReference type="KEGG" id="pacp:FAZ97_21760"/>
<evidence type="ECO:0000313" key="1">
    <source>
        <dbReference type="EMBL" id="QGZ57532.1"/>
    </source>
</evidence>
<evidence type="ECO:0000313" key="2">
    <source>
        <dbReference type="Proteomes" id="UP000434209"/>
    </source>
</evidence>
<name>A0A7Z2JA62_9BURK</name>
<dbReference type="EMBL" id="CP046910">
    <property type="protein sequence ID" value="QGZ57532.1"/>
    <property type="molecule type" value="Genomic_DNA"/>
</dbReference>
<proteinExistence type="predicted"/>
<protein>
    <submittedName>
        <fullName evidence="1">Homogentisate 1,2-dioxygenase</fullName>
    </submittedName>
</protein>
<gene>
    <name evidence="1" type="ORF">FAZ97_21760</name>
</gene>
<keyword evidence="2" id="KW-1185">Reference proteome</keyword>
<keyword evidence="1" id="KW-0560">Oxidoreductase</keyword>
<dbReference type="SUPFAM" id="SSF51182">
    <property type="entry name" value="RmlC-like cupins"/>
    <property type="match status" value="1"/>
</dbReference>